<dbReference type="NCBIfam" id="NF006765">
    <property type="entry name" value="PRK09287.1"/>
    <property type="match status" value="1"/>
</dbReference>
<feature type="active site" description="Proton acceptor" evidence="6">
    <location>
        <position position="182"/>
    </location>
</feature>
<dbReference type="InterPro" id="IPR006113">
    <property type="entry name" value="6PGDH_Gnd/GntZ"/>
</dbReference>
<dbReference type="InterPro" id="IPR006114">
    <property type="entry name" value="6PGDH_C"/>
</dbReference>
<dbReference type="InterPro" id="IPR013328">
    <property type="entry name" value="6PGD_dom2"/>
</dbReference>
<evidence type="ECO:0000256" key="3">
    <source>
        <dbReference type="ARBA" id="ARBA00023002"/>
    </source>
</evidence>
<evidence type="ECO:0000313" key="11">
    <source>
        <dbReference type="EMBL" id="NBC69389.1"/>
    </source>
</evidence>
<feature type="binding site" description="in other chain" evidence="7">
    <location>
        <position position="102"/>
    </location>
    <ligand>
        <name>substrate</name>
        <note>ligand shared between dimeric partners</note>
    </ligand>
</feature>
<accession>A0A7X4YPV1</accession>
<feature type="binding site" evidence="8">
    <location>
        <begin position="74"/>
        <end position="76"/>
    </location>
    <ligand>
        <name>NADP(+)</name>
        <dbReference type="ChEBI" id="CHEBI:58349"/>
    </ligand>
</feature>
<keyword evidence="12" id="KW-1185">Reference proteome</keyword>
<feature type="binding site" evidence="8">
    <location>
        <begin position="10"/>
        <end position="15"/>
    </location>
    <ligand>
        <name>NADP(+)</name>
        <dbReference type="ChEBI" id="CHEBI:58349"/>
    </ligand>
</feature>
<dbReference type="Gene3D" id="1.10.1040.10">
    <property type="entry name" value="N-(1-d-carboxylethyl)-l-norvaline Dehydrogenase, domain 2"/>
    <property type="match status" value="1"/>
</dbReference>
<feature type="binding site" description="in other chain" evidence="7">
    <location>
        <begin position="185"/>
        <end position="186"/>
    </location>
    <ligand>
        <name>substrate</name>
        <note>ligand shared between dimeric partners</note>
    </ligand>
</feature>
<dbReference type="InterPro" id="IPR006183">
    <property type="entry name" value="Pgluconate_DH"/>
</dbReference>
<keyword evidence="3 5" id="KW-0560">Oxidoreductase</keyword>
<evidence type="ECO:0000256" key="5">
    <source>
        <dbReference type="PIRNR" id="PIRNR000109"/>
    </source>
</evidence>
<dbReference type="PIRSF" id="PIRSF000109">
    <property type="entry name" value="6PGD"/>
    <property type="match status" value="1"/>
</dbReference>
<dbReference type="Pfam" id="PF00393">
    <property type="entry name" value="6PGD"/>
    <property type="match status" value="1"/>
</dbReference>
<feature type="binding site" description="in other chain" evidence="7">
    <location>
        <position position="260"/>
    </location>
    <ligand>
        <name>substrate</name>
        <note>ligand shared between dimeric partners</note>
    </ligand>
</feature>
<dbReference type="Gene3D" id="3.40.50.720">
    <property type="entry name" value="NAD(P)-binding Rossmann-like Domain"/>
    <property type="match status" value="1"/>
</dbReference>
<evidence type="ECO:0000256" key="4">
    <source>
        <dbReference type="ARBA" id="ARBA00023064"/>
    </source>
</evidence>
<evidence type="ECO:0000256" key="9">
    <source>
        <dbReference type="RuleBase" id="RU000485"/>
    </source>
</evidence>
<gene>
    <name evidence="11" type="primary">gndA</name>
    <name evidence="11" type="ORF">GT003_10335</name>
</gene>
<evidence type="ECO:0000256" key="8">
    <source>
        <dbReference type="PIRSR" id="PIRSR000109-3"/>
    </source>
</evidence>
<dbReference type="OrthoDB" id="9804542at2"/>
<dbReference type="EMBL" id="JAAAMU010000004">
    <property type="protein sequence ID" value="NBC69389.1"/>
    <property type="molecule type" value="Genomic_DNA"/>
</dbReference>
<dbReference type="EC" id="1.1.1.44" evidence="5 9"/>
<keyword evidence="5 9" id="KW-0521">NADP</keyword>
<evidence type="ECO:0000256" key="1">
    <source>
        <dbReference type="ARBA" id="ARBA00008419"/>
    </source>
</evidence>
<organism evidence="11 12">
    <name type="scientific">Paenibacillus sacheonensis</name>
    <dbReference type="NCBI Taxonomy" id="742054"/>
    <lineage>
        <taxon>Bacteria</taxon>
        <taxon>Bacillati</taxon>
        <taxon>Bacillota</taxon>
        <taxon>Bacilli</taxon>
        <taxon>Bacillales</taxon>
        <taxon>Paenibacillaceae</taxon>
        <taxon>Paenibacillus</taxon>
    </lineage>
</organism>
<dbReference type="PROSITE" id="PS00461">
    <property type="entry name" value="6PGD"/>
    <property type="match status" value="1"/>
</dbReference>
<dbReference type="Pfam" id="PF03446">
    <property type="entry name" value="NAD_binding_2"/>
    <property type="match status" value="1"/>
</dbReference>
<protein>
    <recommendedName>
        <fullName evidence="5 9">6-phosphogluconate dehydrogenase, decarboxylating</fullName>
        <ecNumber evidence="5 9">1.1.1.44</ecNumber>
    </recommendedName>
</protein>
<comment type="pathway">
    <text evidence="5 9">Carbohydrate degradation; pentose phosphate pathway; D-ribulose 5-phosphate from D-glucose 6-phosphate (oxidative stage): step 3/3.</text>
</comment>
<dbReference type="FunFam" id="3.40.50.720:FF:000007">
    <property type="entry name" value="6-phosphogluconate dehydrogenase, decarboxylating"/>
    <property type="match status" value="1"/>
</dbReference>
<dbReference type="GO" id="GO:0006098">
    <property type="term" value="P:pentose-phosphate shunt"/>
    <property type="evidence" value="ECO:0007669"/>
    <property type="project" value="UniProtKB-UniPathway"/>
</dbReference>
<evidence type="ECO:0000313" key="12">
    <source>
        <dbReference type="Proteomes" id="UP000558113"/>
    </source>
</evidence>
<feature type="binding site" evidence="8">
    <location>
        <position position="102"/>
    </location>
    <ligand>
        <name>NADP(+)</name>
        <dbReference type="ChEBI" id="CHEBI:58349"/>
    </ligand>
</feature>
<feature type="binding site" description="in other chain" evidence="7">
    <location>
        <begin position="128"/>
        <end position="130"/>
    </location>
    <ligand>
        <name>substrate</name>
        <note>ligand shared between dimeric partners</note>
    </ligand>
</feature>
<evidence type="ECO:0000259" key="10">
    <source>
        <dbReference type="SMART" id="SM01350"/>
    </source>
</evidence>
<feature type="binding site" description="in other chain" evidence="7">
    <location>
        <position position="287"/>
    </location>
    <ligand>
        <name>substrate</name>
        <note>ligand shared between dimeric partners</note>
    </ligand>
</feature>
<dbReference type="Gene3D" id="1.20.5.320">
    <property type="entry name" value="6-Phosphogluconate Dehydrogenase, domain 3"/>
    <property type="match status" value="1"/>
</dbReference>
<keyword evidence="5 9" id="KW-0570">Pentose shunt</keyword>
<feature type="binding site" evidence="8">
    <location>
        <begin position="33"/>
        <end position="35"/>
    </location>
    <ligand>
        <name>NADP(+)</name>
        <dbReference type="ChEBI" id="CHEBI:58349"/>
    </ligand>
</feature>
<dbReference type="PANTHER" id="PTHR11811">
    <property type="entry name" value="6-PHOSPHOGLUCONATE DEHYDROGENASE"/>
    <property type="match status" value="1"/>
</dbReference>
<sequence>MANQQIGVVGLAVMGKNLALNIESKGFSVALYNRSPEKTKELLAEAAGKNFVGTYSVEEFVQALETPRKILIMVKAGQPTDDTINQLVPYLSPGDILIDGGNAFFPDTQRRNKALSEAGFRFIGAGVSGGEEGALNGPAIMPGGQRSAYELVEPILTAISAKVNGDPCSTYIGEDGAGHYVKMVHNGIEYGDMQLIGEAYHLLKDVLKLSPAELHDIFTEWNKGELDSYLIEITADIFGKTDPDTGKPMVDVILDSAGQKGTGKWTSQNALDLGVPLSIITESVFARFISAMKEERVTASKLLSGPAADTFGGDRGAFIESVRKALYASKIASYAQGFAQMRAASEAYGWNLDFGSIAMIFRGGCIIRARFLQNIKDAYDRDPALKNLFLDSYFQGIVQNYQNAWRDVIATAVQRGIPVPAFASALAYYDSYRSDRLPANLLQAQRDYFGAHTFQRVDRDGSFHFQWMSEVPTAVN</sequence>
<dbReference type="SUPFAM" id="SSF51735">
    <property type="entry name" value="NAD(P)-binding Rossmann-fold domains"/>
    <property type="match status" value="1"/>
</dbReference>
<dbReference type="SMART" id="SM01350">
    <property type="entry name" value="6PGD"/>
    <property type="match status" value="1"/>
</dbReference>
<comment type="catalytic activity">
    <reaction evidence="5 9">
        <text>6-phospho-D-gluconate + NADP(+) = D-ribulose 5-phosphate + CO2 + NADPH</text>
        <dbReference type="Rhea" id="RHEA:10116"/>
        <dbReference type="ChEBI" id="CHEBI:16526"/>
        <dbReference type="ChEBI" id="CHEBI:57783"/>
        <dbReference type="ChEBI" id="CHEBI:58121"/>
        <dbReference type="ChEBI" id="CHEBI:58349"/>
        <dbReference type="ChEBI" id="CHEBI:58759"/>
        <dbReference type="EC" id="1.1.1.44"/>
    </reaction>
</comment>
<comment type="function">
    <text evidence="5">Catalyzes the oxidative decarboxylation of 6-phosphogluconate to ribulose 5-phosphate and CO(2), with concomitant reduction of NADP to NADPH.</text>
</comment>
<dbReference type="Proteomes" id="UP000558113">
    <property type="component" value="Unassembled WGS sequence"/>
</dbReference>
<feature type="binding site" evidence="7">
    <location>
        <position position="452"/>
    </location>
    <ligand>
        <name>substrate</name>
        <note>ligand shared between dimeric partners</note>
    </ligand>
</feature>
<dbReference type="PRINTS" id="PR00076">
    <property type="entry name" value="6PGDHDRGNASE"/>
</dbReference>
<evidence type="ECO:0000256" key="2">
    <source>
        <dbReference type="ARBA" id="ARBA00011738"/>
    </source>
</evidence>
<comment type="similarity">
    <text evidence="1 5 9">Belongs to the 6-phosphogluconate dehydrogenase family.</text>
</comment>
<dbReference type="InterPro" id="IPR036291">
    <property type="entry name" value="NAD(P)-bd_dom_sf"/>
</dbReference>
<dbReference type="InterPro" id="IPR008927">
    <property type="entry name" value="6-PGluconate_DH-like_C_sf"/>
</dbReference>
<dbReference type="UniPathway" id="UPA00115">
    <property type="reaction ID" value="UER00410"/>
</dbReference>
<dbReference type="SUPFAM" id="SSF48179">
    <property type="entry name" value="6-phosphogluconate dehydrogenase C-terminal domain-like"/>
    <property type="match status" value="1"/>
</dbReference>
<dbReference type="InterPro" id="IPR006115">
    <property type="entry name" value="6PGDH_NADP-bd"/>
</dbReference>
<proteinExistence type="inferred from homology"/>
<dbReference type="NCBIfam" id="TIGR00873">
    <property type="entry name" value="gnd"/>
    <property type="match status" value="1"/>
</dbReference>
<comment type="subunit">
    <text evidence="2 5">Homodimer.</text>
</comment>
<dbReference type="GO" id="GO:0004616">
    <property type="term" value="F:phosphogluconate dehydrogenase (decarboxylating) activity"/>
    <property type="evidence" value="ECO:0007669"/>
    <property type="project" value="UniProtKB-EC"/>
</dbReference>
<dbReference type="RefSeq" id="WP_161697144.1">
    <property type="nucleotide sequence ID" value="NZ_JAAAMU010000004.1"/>
</dbReference>
<feature type="binding site" evidence="7">
    <location>
        <position position="446"/>
    </location>
    <ligand>
        <name>substrate</name>
        <note>ligand shared between dimeric partners</note>
    </ligand>
</feature>
<dbReference type="GO" id="GO:0050661">
    <property type="term" value="F:NADP binding"/>
    <property type="evidence" value="ECO:0007669"/>
    <property type="project" value="InterPro"/>
</dbReference>
<evidence type="ECO:0000256" key="7">
    <source>
        <dbReference type="PIRSR" id="PIRSR000109-2"/>
    </source>
</evidence>
<name>A0A7X4YPV1_9BACL</name>
<feature type="domain" description="6-phosphogluconate dehydrogenase C-terminal" evidence="10">
    <location>
        <begin position="178"/>
        <end position="468"/>
    </location>
</feature>
<dbReference type="FunFam" id="1.10.1040.10:FF:000002">
    <property type="entry name" value="6-phosphogluconate dehydrogenase, decarboxylating"/>
    <property type="match status" value="1"/>
</dbReference>
<feature type="active site" description="Proton donor" evidence="6">
    <location>
        <position position="189"/>
    </location>
</feature>
<comment type="caution">
    <text evidence="11">The sequence shown here is derived from an EMBL/GenBank/DDBJ whole genome shotgun (WGS) entry which is preliminary data.</text>
</comment>
<dbReference type="FunFam" id="1.20.5.320:FF:000001">
    <property type="entry name" value="6-phosphogluconate dehydrogenase, decarboxylating"/>
    <property type="match status" value="1"/>
</dbReference>
<dbReference type="AlphaFoldDB" id="A0A7X4YPV1"/>
<feature type="binding site" description="in other chain" evidence="7">
    <location>
        <position position="190"/>
    </location>
    <ligand>
        <name>substrate</name>
        <note>ligand shared between dimeric partners</note>
    </ligand>
</feature>
<dbReference type="InterPro" id="IPR006184">
    <property type="entry name" value="6PGdom_BS"/>
</dbReference>
<reference evidence="11 12" key="1">
    <citation type="submission" date="2020-01" db="EMBL/GenBank/DDBJ databases">
        <title>Paenibacillus soybeanensis sp. nov. isolated from the nodules of soybean (Glycine max(L.) Merr).</title>
        <authorList>
            <person name="Wang H."/>
        </authorList>
    </citation>
    <scope>NUCLEOTIDE SEQUENCE [LARGE SCALE GENOMIC DNA]</scope>
    <source>
        <strain evidence="11 12">DSM 23054</strain>
    </source>
</reference>
<keyword evidence="4 9" id="KW-0311">Gluconate utilization</keyword>
<dbReference type="GO" id="GO:0019521">
    <property type="term" value="P:D-gluconate metabolic process"/>
    <property type="evidence" value="ECO:0007669"/>
    <property type="project" value="UniProtKB-KW"/>
</dbReference>
<evidence type="ECO:0000256" key="6">
    <source>
        <dbReference type="PIRSR" id="PIRSR000109-1"/>
    </source>
</evidence>